<dbReference type="Proteomes" id="UP000005238">
    <property type="component" value="Unassembled WGS sequence"/>
</dbReference>
<name>H3H355_PHYRM</name>
<dbReference type="OMA" id="FEEETCH"/>
<organism evidence="2 3">
    <name type="scientific">Phytophthora ramorum</name>
    <name type="common">Sudden oak death agent</name>
    <dbReference type="NCBI Taxonomy" id="164328"/>
    <lineage>
        <taxon>Eukaryota</taxon>
        <taxon>Sar</taxon>
        <taxon>Stramenopiles</taxon>
        <taxon>Oomycota</taxon>
        <taxon>Peronosporomycetes</taxon>
        <taxon>Peronosporales</taxon>
        <taxon>Peronosporaceae</taxon>
        <taxon>Phytophthora</taxon>
    </lineage>
</organism>
<dbReference type="HOGENOM" id="CLU_079803_0_0_1"/>
<keyword evidence="3" id="KW-1185">Reference proteome</keyword>
<accession>H3H355</accession>
<protein>
    <recommendedName>
        <fullName evidence="4">FAR1 domain-containing protein</fullName>
    </recommendedName>
</protein>
<dbReference type="PANTHER" id="PTHR31569">
    <property type="entry name" value="SWIM-TYPE DOMAIN-CONTAINING PROTEIN"/>
    <property type="match status" value="1"/>
</dbReference>
<evidence type="ECO:0000313" key="2">
    <source>
        <dbReference type="EnsemblProtists" id="Phyra84890"/>
    </source>
</evidence>
<dbReference type="InParanoid" id="H3H355"/>
<proteinExistence type="predicted"/>
<evidence type="ECO:0008006" key="4">
    <source>
        <dbReference type="Google" id="ProtNLM"/>
    </source>
</evidence>
<dbReference type="EnsemblProtists" id="Phyra84890">
    <property type="protein sequence ID" value="Phyra84890"/>
    <property type="gene ID" value="Phyra84890"/>
</dbReference>
<sequence length="328" mass="36182">MRTRASDAKLQKNEEAENALGEVMQQLGAEDKEGEPSDSGDSDYEDEGAGAARPAKTSKGIVLRGYADEDSVASEGVDDSDEDAETEAGSSSGKDAEEMEVSSSNEESAFSVSQKRNRKGHRKSPRKAARTATTLSPRDGSDAEDGAFVEGFPCRWPSWEDFHRAFEEFQGATYQQFSSRTSTSVSSRNNQMRNAVAREAKTTGEDAAVVETRKGTQYIPESWVKYCKILRCTHGRTQAARGSGKRKHRLVRTTECTAKINARVVPGHSGWFITLKASGYHNHPVTKHQWFNYAENRTITVEGLTRDVHEMHKAGALASLWLYVMSTT</sequence>
<dbReference type="AlphaFoldDB" id="H3H355"/>
<dbReference type="InterPro" id="IPR052579">
    <property type="entry name" value="Zinc_finger_SWIM"/>
</dbReference>
<feature type="compositionally biased region" description="Basic residues" evidence="1">
    <location>
        <begin position="115"/>
        <end position="129"/>
    </location>
</feature>
<dbReference type="VEuPathDB" id="FungiDB:KRP23_11174"/>
<feature type="compositionally biased region" description="Low complexity" evidence="1">
    <location>
        <begin position="101"/>
        <end position="113"/>
    </location>
</feature>
<evidence type="ECO:0000313" key="3">
    <source>
        <dbReference type="Proteomes" id="UP000005238"/>
    </source>
</evidence>
<dbReference type="EMBL" id="DS566125">
    <property type="status" value="NOT_ANNOTATED_CDS"/>
    <property type="molecule type" value="Genomic_DNA"/>
</dbReference>
<evidence type="ECO:0000256" key="1">
    <source>
        <dbReference type="SAM" id="MobiDB-lite"/>
    </source>
</evidence>
<reference evidence="3" key="1">
    <citation type="journal article" date="2006" name="Science">
        <title>Phytophthora genome sequences uncover evolutionary origins and mechanisms of pathogenesis.</title>
        <authorList>
            <person name="Tyler B.M."/>
            <person name="Tripathy S."/>
            <person name="Zhang X."/>
            <person name="Dehal P."/>
            <person name="Jiang R.H."/>
            <person name="Aerts A."/>
            <person name="Arredondo F.D."/>
            <person name="Baxter L."/>
            <person name="Bensasson D."/>
            <person name="Beynon J.L."/>
            <person name="Chapman J."/>
            <person name="Damasceno C.M."/>
            <person name="Dorrance A.E."/>
            <person name="Dou D."/>
            <person name="Dickerman A.W."/>
            <person name="Dubchak I.L."/>
            <person name="Garbelotto M."/>
            <person name="Gijzen M."/>
            <person name="Gordon S.G."/>
            <person name="Govers F."/>
            <person name="Grunwald N.J."/>
            <person name="Huang W."/>
            <person name="Ivors K.L."/>
            <person name="Jones R.W."/>
            <person name="Kamoun S."/>
            <person name="Krampis K."/>
            <person name="Lamour K.H."/>
            <person name="Lee M.K."/>
            <person name="McDonald W.H."/>
            <person name="Medina M."/>
            <person name="Meijer H.J."/>
            <person name="Nordberg E.K."/>
            <person name="Maclean D.J."/>
            <person name="Ospina-Giraldo M.D."/>
            <person name="Morris P.F."/>
            <person name="Phuntumart V."/>
            <person name="Putnam N.H."/>
            <person name="Rash S."/>
            <person name="Rose J.K."/>
            <person name="Sakihama Y."/>
            <person name="Salamov A.A."/>
            <person name="Savidor A."/>
            <person name="Scheuring C.F."/>
            <person name="Smith B.M."/>
            <person name="Sobral B.W."/>
            <person name="Terry A."/>
            <person name="Torto-Alalibo T.A."/>
            <person name="Win J."/>
            <person name="Xu Z."/>
            <person name="Zhang H."/>
            <person name="Grigoriev I.V."/>
            <person name="Rokhsar D.S."/>
            <person name="Boore J.L."/>
        </authorList>
    </citation>
    <scope>NUCLEOTIDE SEQUENCE [LARGE SCALE GENOMIC DNA]</scope>
    <source>
        <strain evidence="3">Pr102</strain>
    </source>
</reference>
<feature type="region of interest" description="Disordered" evidence="1">
    <location>
        <begin position="1"/>
        <end position="146"/>
    </location>
</feature>
<feature type="compositionally biased region" description="Acidic residues" evidence="1">
    <location>
        <begin position="68"/>
        <end position="86"/>
    </location>
</feature>
<dbReference type="PANTHER" id="PTHR31569:SF4">
    <property type="entry name" value="SWIM-TYPE DOMAIN-CONTAINING PROTEIN"/>
    <property type="match status" value="1"/>
</dbReference>
<feature type="compositionally biased region" description="Acidic residues" evidence="1">
    <location>
        <begin position="36"/>
        <end position="48"/>
    </location>
</feature>
<reference evidence="2" key="2">
    <citation type="submission" date="2015-06" db="UniProtKB">
        <authorList>
            <consortium name="EnsemblProtists"/>
        </authorList>
    </citation>
    <scope>IDENTIFICATION</scope>
    <source>
        <strain evidence="2">Pr102</strain>
    </source>
</reference>
<dbReference type="VEuPathDB" id="FungiDB:KRP22_11598"/>
<feature type="compositionally biased region" description="Basic and acidic residues" evidence="1">
    <location>
        <begin position="1"/>
        <end position="15"/>
    </location>
</feature>